<dbReference type="Proteomes" id="UP000236846">
    <property type="component" value="Unassembled WGS sequence"/>
</dbReference>
<protein>
    <submittedName>
        <fullName evidence="1">Uncharacterized protein</fullName>
    </submittedName>
</protein>
<evidence type="ECO:0000313" key="2">
    <source>
        <dbReference type="Proteomes" id="UP000236846"/>
    </source>
</evidence>
<sequence>MTNLKKVFCKNCKKPIYRSAGRFNENLKFGWNFYCSKKCKYQYKTKKQKLICENCSKVFKRTPSEISPHNYCSRSCAVIVNNKKSPKRKAQLKTCIKCGRHFKKGNGNLKYCSIKCRREARSYTSEQLIDIIKQFTQKFERVPARREMEGIVKSCIKIFGSWNNAIQAAGFIPNRSHDNRMYKRVSTKAIDGHLCDSVSELLIDNWLYKNNILHERDVYYPKTHHKADWAVSIKNKNKKIFVEYFGLANDSPRYDRAIKEKKKLCHKNKISLVPIYPQNLYPKEFLEDNLKEKFKNII</sequence>
<name>A0A2H0PW83_9BACT</name>
<dbReference type="EMBL" id="PCXE01000031">
    <property type="protein sequence ID" value="PIR26268.1"/>
    <property type="molecule type" value="Genomic_DNA"/>
</dbReference>
<dbReference type="InterPro" id="IPR041025">
    <property type="entry name" value="HNH_repeat"/>
</dbReference>
<gene>
    <name evidence="1" type="ORF">COV41_01840</name>
</gene>
<comment type="caution">
    <text evidence="1">The sequence shown here is derived from an EMBL/GenBank/DDBJ whole genome shotgun (WGS) entry which is preliminary data.</text>
</comment>
<dbReference type="Pfam" id="PF18780">
    <property type="entry name" value="HNH_repeat"/>
    <property type="match status" value="1"/>
</dbReference>
<accession>A0A2H0PW83</accession>
<dbReference type="AlphaFoldDB" id="A0A2H0PW83"/>
<reference evidence="1 2" key="1">
    <citation type="submission" date="2017-09" db="EMBL/GenBank/DDBJ databases">
        <title>Depth-based differentiation of microbial function through sediment-hosted aquifers and enrichment of novel symbionts in the deep terrestrial subsurface.</title>
        <authorList>
            <person name="Probst A.J."/>
            <person name="Ladd B."/>
            <person name="Jarett J.K."/>
            <person name="Geller-Mcgrath D.E."/>
            <person name="Sieber C.M."/>
            <person name="Emerson J.B."/>
            <person name="Anantharaman K."/>
            <person name="Thomas B.C."/>
            <person name="Malmstrom R."/>
            <person name="Stieglmeier M."/>
            <person name="Klingl A."/>
            <person name="Woyke T."/>
            <person name="Ryan C.M."/>
            <person name="Banfield J.F."/>
        </authorList>
    </citation>
    <scope>NUCLEOTIDE SEQUENCE [LARGE SCALE GENOMIC DNA]</scope>
    <source>
        <strain evidence="1">CG11_big_fil_rev_8_21_14_0_20_43_10</strain>
    </source>
</reference>
<evidence type="ECO:0000313" key="1">
    <source>
        <dbReference type="EMBL" id="PIR26268.1"/>
    </source>
</evidence>
<proteinExistence type="predicted"/>
<organism evidence="1 2">
    <name type="scientific">Candidatus Brennerbacteria bacterium CG11_big_fil_rev_8_21_14_0_20_43_10</name>
    <dbReference type="NCBI Taxonomy" id="1974523"/>
    <lineage>
        <taxon>Bacteria</taxon>
        <taxon>Candidatus Brenneribacteriota</taxon>
    </lineage>
</organism>